<evidence type="ECO:0000256" key="1">
    <source>
        <dbReference type="ARBA" id="ARBA00009919"/>
    </source>
</evidence>
<dbReference type="GO" id="GO:0008146">
    <property type="term" value="F:sulfotransferase activity"/>
    <property type="evidence" value="ECO:0007669"/>
    <property type="project" value="TreeGrafter"/>
</dbReference>
<evidence type="ECO:0000259" key="2">
    <source>
        <dbReference type="Pfam" id="PF00899"/>
    </source>
</evidence>
<protein>
    <submittedName>
        <fullName evidence="3">Adenylyltransferase thiF</fullName>
    </submittedName>
</protein>
<gene>
    <name evidence="3" type="ORF">sS8_2215</name>
</gene>
<dbReference type="CDD" id="cd00757">
    <property type="entry name" value="ThiF_MoeB_HesA_family"/>
    <property type="match status" value="1"/>
</dbReference>
<dbReference type="SUPFAM" id="SSF69572">
    <property type="entry name" value="Activating enzymes of the ubiquitin-like proteins"/>
    <property type="match status" value="1"/>
</dbReference>
<dbReference type="KEGG" id="mmai:sS8_2215"/>
<dbReference type="InterPro" id="IPR045886">
    <property type="entry name" value="ThiF/MoeB/HesA"/>
</dbReference>
<dbReference type="GO" id="GO:0005829">
    <property type="term" value="C:cytosol"/>
    <property type="evidence" value="ECO:0007669"/>
    <property type="project" value="TreeGrafter"/>
</dbReference>
<evidence type="ECO:0000313" key="4">
    <source>
        <dbReference type="Proteomes" id="UP000266313"/>
    </source>
</evidence>
<dbReference type="Gene3D" id="3.40.50.720">
    <property type="entry name" value="NAD(P)-binding Rossmann-like Domain"/>
    <property type="match status" value="1"/>
</dbReference>
<dbReference type="AlphaFoldDB" id="A0A250KRE9"/>
<dbReference type="GO" id="GO:0008641">
    <property type="term" value="F:ubiquitin-like modifier activating enzyme activity"/>
    <property type="evidence" value="ECO:0007669"/>
    <property type="project" value="InterPro"/>
</dbReference>
<name>A0A250KRE9_9GAMM</name>
<reference evidence="3 4" key="1">
    <citation type="submission" date="2016-12" db="EMBL/GenBank/DDBJ databases">
        <title>Genome sequencing of Methylocaldum marinum.</title>
        <authorList>
            <person name="Takeuchi M."/>
            <person name="Kamagata Y."/>
            <person name="Hiraoka S."/>
            <person name="Oshima K."/>
            <person name="Hattori M."/>
            <person name="Iwasaki W."/>
        </authorList>
    </citation>
    <scope>NUCLEOTIDE SEQUENCE [LARGE SCALE GENOMIC DNA]</scope>
    <source>
        <strain evidence="3 4">S8</strain>
    </source>
</reference>
<organism evidence="3 4">
    <name type="scientific">Methylocaldum marinum</name>
    <dbReference type="NCBI Taxonomy" id="1432792"/>
    <lineage>
        <taxon>Bacteria</taxon>
        <taxon>Pseudomonadati</taxon>
        <taxon>Pseudomonadota</taxon>
        <taxon>Gammaproteobacteria</taxon>
        <taxon>Methylococcales</taxon>
        <taxon>Methylococcaceae</taxon>
        <taxon>Methylocaldum</taxon>
    </lineage>
</organism>
<dbReference type="PANTHER" id="PTHR10953">
    <property type="entry name" value="UBIQUITIN-ACTIVATING ENZYME E1"/>
    <property type="match status" value="1"/>
</dbReference>
<keyword evidence="3" id="KW-0548">Nucleotidyltransferase</keyword>
<sequence length="265" mass="28430">MTVNCLVFRTGINTKLMDDNQLLRYSRQILLPQIDVEGQDKLLDSRALIIGLGGLGSPAAMYLAAAGVGSLVLNDYDTVELSNLQRQIAHFTDHIGEPKAISAAKTLGRLNPDVRITALTARLEGTQLEREIASADVVLDCSDNFATRFAINRACVKTRTPLVSGAVIRFEGQLAVFTPGNGNNPCYNCLYADQGELAESCVQSGVLAPLPGIIGSLQALEAIKVLSGLGETLKGRLLLLDALSMEWNQMTLKRNPECPTCGESA</sequence>
<dbReference type="Pfam" id="PF00899">
    <property type="entry name" value="ThiF"/>
    <property type="match status" value="1"/>
</dbReference>
<accession>A0A250KRE9</accession>
<dbReference type="FunFam" id="3.40.50.720:FF:000080">
    <property type="entry name" value="Thiazole biosynthesis adenylyltransferase ThiF"/>
    <property type="match status" value="1"/>
</dbReference>
<dbReference type="InterPro" id="IPR035985">
    <property type="entry name" value="Ubiquitin-activating_enz"/>
</dbReference>
<keyword evidence="3" id="KW-0808">Transferase</keyword>
<dbReference type="NCBIfam" id="NF004281">
    <property type="entry name" value="PRK05690.1"/>
    <property type="match status" value="1"/>
</dbReference>
<evidence type="ECO:0000313" key="3">
    <source>
        <dbReference type="EMBL" id="BBA34167.1"/>
    </source>
</evidence>
<proteinExistence type="inferred from homology"/>
<dbReference type="InterPro" id="IPR000594">
    <property type="entry name" value="ThiF_NAD_FAD-bd"/>
</dbReference>
<keyword evidence="4" id="KW-1185">Reference proteome</keyword>
<comment type="similarity">
    <text evidence="1">Belongs to the HesA/MoeB/ThiF family.</text>
</comment>
<dbReference type="Proteomes" id="UP000266313">
    <property type="component" value="Chromosome"/>
</dbReference>
<dbReference type="PANTHER" id="PTHR10953:SF102">
    <property type="entry name" value="ADENYLYLTRANSFERASE AND SULFURTRANSFERASE MOCS3"/>
    <property type="match status" value="1"/>
</dbReference>
<dbReference type="EMBL" id="AP017928">
    <property type="protein sequence ID" value="BBA34167.1"/>
    <property type="molecule type" value="Genomic_DNA"/>
</dbReference>
<dbReference type="GO" id="GO:0016779">
    <property type="term" value="F:nucleotidyltransferase activity"/>
    <property type="evidence" value="ECO:0007669"/>
    <property type="project" value="UniProtKB-KW"/>
</dbReference>
<dbReference type="GO" id="GO:0004792">
    <property type="term" value="F:thiosulfate-cyanide sulfurtransferase activity"/>
    <property type="evidence" value="ECO:0007669"/>
    <property type="project" value="TreeGrafter"/>
</dbReference>
<feature type="domain" description="THIF-type NAD/FAD binding fold" evidence="2">
    <location>
        <begin position="25"/>
        <end position="259"/>
    </location>
</feature>